<evidence type="ECO:0000313" key="1">
    <source>
        <dbReference type="Ensembl" id="ENSELUP00000039379.2"/>
    </source>
</evidence>
<name>A0A3P9AFG5_ESOLU</name>
<dbReference type="GeneTree" id="ENSGT00990000203845"/>
<reference evidence="2" key="1">
    <citation type="journal article" date="2014" name="PLoS ONE">
        <title>The genome and linkage map of the northern pike (Esox lucius): conserved synteny revealed between the salmonid sister group and the Neoteleostei.</title>
        <authorList>
            <person name="Rondeau E.B."/>
            <person name="Minkley D.R."/>
            <person name="Leong J.S."/>
            <person name="Messmer A.M."/>
            <person name="Jantzen J.R."/>
            <person name="von Schalburg K.R."/>
            <person name="Lemon C."/>
            <person name="Bird N.H."/>
            <person name="Koop B.F."/>
        </authorList>
    </citation>
    <scope>NUCLEOTIDE SEQUENCE</scope>
</reference>
<dbReference type="InParanoid" id="A0A3P9AFG5"/>
<sequence>MMRIPRPLQFNTYPLQVPQRTFLLSCSLVVFPLYRSSNETLKKQRAYLKIKSIKVQIKYLYEKDALSLIVLMRQSAQFT</sequence>
<dbReference type="Proteomes" id="UP000265140">
    <property type="component" value="Chromosome 2"/>
</dbReference>
<proteinExistence type="predicted"/>
<dbReference type="AlphaFoldDB" id="A0A3P9AFG5"/>
<evidence type="ECO:0000313" key="2">
    <source>
        <dbReference type="Proteomes" id="UP000265140"/>
    </source>
</evidence>
<dbReference type="Bgee" id="ENSELUG00000001504">
    <property type="expression patterns" value="Expressed in nose and 10 other cell types or tissues"/>
</dbReference>
<protein>
    <submittedName>
        <fullName evidence="1">Uncharacterized protein</fullName>
    </submittedName>
</protein>
<dbReference type="Ensembl" id="ENSELUT00000030728.3">
    <property type="protein sequence ID" value="ENSELUP00000039379.2"/>
    <property type="gene ID" value="ENSELUG00000001504.3"/>
</dbReference>
<dbReference type="OMA" id="CATERMD"/>
<reference evidence="1" key="2">
    <citation type="submission" date="2020-02" db="EMBL/GenBank/DDBJ databases">
        <title>Esox lucius (northern pike) genome, fEsoLuc1, primary haplotype.</title>
        <authorList>
            <person name="Myers G."/>
            <person name="Karagic N."/>
            <person name="Meyer A."/>
            <person name="Pippel M."/>
            <person name="Reichard M."/>
            <person name="Winkler S."/>
            <person name="Tracey A."/>
            <person name="Sims Y."/>
            <person name="Howe K."/>
            <person name="Rhie A."/>
            <person name="Formenti G."/>
            <person name="Durbin R."/>
            <person name="Fedrigo O."/>
            <person name="Jarvis E.D."/>
        </authorList>
    </citation>
    <scope>NUCLEOTIDE SEQUENCE [LARGE SCALE GENOMIC DNA]</scope>
</reference>
<keyword evidence="2" id="KW-1185">Reference proteome</keyword>
<reference evidence="1" key="4">
    <citation type="submission" date="2025-09" db="UniProtKB">
        <authorList>
            <consortium name="Ensembl"/>
        </authorList>
    </citation>
    <scope>IDENTIFICATION</scope>
</reference>
<reference evidence="1" key="3">
    <citation type="submission" date="2025-08" db="UniProtKB">
        <authorList>
            <consortium name="Ensembl"/>
        </authorList>
    </citation>
    <scope>IDENTIFICATION</scope>
</reference>
<organism evidence="1 2">
    <name type="scientific">Esox lucius</name>
    <name type="common">Northern pike</name>
    <dbReference type="NCBI Taxonomy" id="8010"/>
    <lineage>
        <taxon>Eukaryota</taxon>
        <taxon>Metazoa</taxon>
        <taxon>Chordata</taxon>
        <taxon>Craniata</taxon>
        <taxon>Vertebrata</taxon>
        <taxon>Euteleostomi</taxon>
        <taxon>Actinopterygii</taxon>
        <taxon>Neopterygii</taxon>
        <taxon>Teleostei</taxon>
        <taxon>Protacanthopterygii</taxon>
        <taxon>Esociformes</taxon>
        <taxon>Esocidae</taxon>
        <taxon>Esox</taxon>
    </lineage>
</organism>
<accession>A0A3P9AFG5</accession>